<evidence type="ECO:0000256" key="1">
    <source>
        <dbReference type="ARBA" id="ARBA00022741"/>
    </source>
</evidence>
<evidence type="ECO:0000313" key="5">
    <source>
        <dbReference type="EMBL" id="SBW11063.1"/>
    </source>
</evidence>
<evidence type="ECO:0000256" key="3">
    <source>
        <dbReference type="ARBA" id="ARBA00022840"/>
    </source>
</evidence>
<protein>
    <submittedName>
        <fullName evidence="5">Urea amidolyase related protein</fullName>
    </submittedName>
</protein>
<keyword evidence="3" id="KW-0067">ATP-binding</keyword>
<dbReference type="InterPro" id="IPR003778">
    <property type="entry name" value="CT_A_B"/>
</dbReference>
<dbReference type="InterPro" id="IPR052708">
    <property type="entry name" value="PxpC"/>
</dbReference>
<keyword evidence="1" id="KW-0547">Nucleotide-binding</keyword>
<accession>A0A212KH84</accession>
<dbReference type="GO" id="GO:0005524">
    <property type="term" value="F:ATP binding"/>
    <property type="evidence" value="ECO:0007669"/>
    <property type="project" value="UniProtKB-KW"/>
</dbReference>
<dbReference type="GO" id="GO:0016787">
    <property type="term" value="F:hydrolase activity"/>
    <property type="evidence" value="ECO:0007669"/>
    <property type="project" value="UniProtKB-KW"/>
</dbReference>
<evidence type="ECO:0000256" key="2">
    <source>
        <dbReference type="ARBA" id="ARBA00022801"/>
    </source>
</evidence>
<proteinExistence type="predicted"/>
<organism evidence="5">
    <name type="scientific">uncultured delta proteobacterium</name>
    <dbReference type="NCBI Taxonomy" id="34034"/>
    <lineage>
        <taxon>Bacteria</taxon>
        <taxon>Deltaproteobacteria</taxon>
        <taxon>environmental samples</taxon>
    </lineage>
</organism>
<keyword evidence="5" id="KW-0456">Lyase</keyword>
<dbReference type="Gene3D" id="2.40.100.10">
    <property type="entry name" value="Cyclophilin-like"/>
    <property type="match status" value="1"/>
</dbReference>
<dbReference type="InterPro" id="IPR029000">
    <property type="entry name" value="Cyclophilin-like_dom_sf"/>
</dbReference>
<dbReference type="PANTHER" id="PTHR43309:SF5">
    <property type="entry name" value="5-OXOPROLINASE SUBUNIT C"/>
    <property type="match status" value="1"/>
</dbReference>
<sequence>MAMHIEEPGMFTLVQDLGRWGHQSEGVTVSDPMDGFSLRIGNAMLGNDENAAALEILMYGPEAVFKKACCIVATGGDLGLTINGAPAEAWKVHAVAAGDRISLSGVTGDGCRAYLCVSGGIDVPPVMGSRATYPKAGLGGHKGRALQMGDVLPLGNAKPGWEKAAGFACPEEFRVTRHRDEPLYTMDGPQVDAFSEEGIATFYGQPYTVTDEIDRMGYRLEGPEIARVKGADIISDGIAFGAVQVPGSGKPIVMLSDRQTTGGYTKIAVVSSWSVAQLAQKLPGETVRFKKVTEKEAVDLLRRFEDNLRVLRDKRAAHIAK</sequence>
<gene>
    <name evidence="5" type="ORF">KL86DPRO_70150</name>
</gene>
<keyword evidence="2" id="KW-0378">Hydrolase</keyword>
<dbReference type="GO" id="GO:0016829">
    <property type="term" value="F:lyase activity"/>
    <property type="evidence" value="ECO:0007669"/>
    <property type="project" value="UniProtKB-KW"/>
</dbReference>
<dbReference type="SUPFAM" id="SSF50891">
    <property type="entry name" value="Cyclophilin-like"/>
    <property type="match status" value="1"/>
</dbReference>
<reference evidence="5" key="1">
    <citation type="submission" date="2016-04" db="EMBL/GenBank/DDBJ databases">
        <authorList>
            <person name="Evans L.H."/>
            <person name="Alamgir A."/>
            <person name="Owens N."/>
            <person name="Weber N.D."/>
            <person name="Virtaneva K."/>
            <person name="Barbian K."/>
            <person name="Babar A."/>
            <person name="Rosenke K."/>
        </authorList>
    </citation>
    <scope>NUCLEOTIDE SEQUENCE</scope>
    <source>
        <strain evidence="5">86</strain>
    </source>
</reference>
<feature type="domain" description="Carboxyltransferase" evidence="4">
    <location>
        <begin position="24"/>
        <end position="308"/>
    </location>
</feature>
<dbReference type="Pfam" id="PF02626">
    <property type="entry name" value="CT_A_B"/>
    <property type="match status" value="1"/>
</dbReference>
<dbReference type="AlphaFoldDB" id="A0A212KH84"/>
<evidence type="ECO:0000259" key="4">
    <source>
        <dbReference type="SMART" id="SM00797"/>
    </source>
</evidence>
<name>A0A212KH84_9DELT</name>
<dbReference type="PANTHER" id="PTHR43309">
    <property type="entry name" value="5-OXOPROLINASE SUBUNIT C"/>
    <property type="match status" value="1"/>
</dbReference>
<dbReference type="NCBIfam" id="TIGR00724">
    <property type="entry name" value="urea_amlyse_rel"/>
    <property type="match status" value="1"/>
</dbReference>
<dbReference type="SMART" id="SM00797">
    <property type="entry name" value="AHS2"/>
    <property type="match status" value="1"/>
</dbReference>
<dbReference type="EMBL" id="FLUQ01000007">
    <property type="protein sequence ID" value="SBW11063.1"/>
    <property type="molecule type" value="Genomic_DNA"/>
</dbReference>